<evidence type="ECO:0000313" key="1">
    <source>
        <dbReference type="EMBL" id="SUZ90199.1"/>
    </source>
</evidence>
<organism evidence="1">
    <name type="scientific">marine metagenome</name>
    <dbReference type="NCBI Taxonomy" id="408172"/>
    <lineage>
        <taxon>unclassified sequences</taxon>
        <taxon>metagenomes</taxon>
        <taxon>ecological metagenomes</taxon>
    </lineage>
</organism>
<accession>A0A381RH35</accession>
<proteinExistence type="predicted"/>
<feature type="non-terminal residue" evidence="1">
    <location>
        <position position="1"/>
    </location>
</feature>
<dbReference type="EMBL" id="UINC01001875">
    <property type="protein sequence ID" value="SUZ90199.1"/>
    <property type="molecule type" value="Genomic_DNA"/>
</dbReference>
<reference evidence="1" key="1">
    <citation type="submission" date="2018-05" db="EMBL/GenBank/DDBJ databases">
        <authorList>
            <person name="Lanie J.A."/>
            <person name="Ng W.-L."/>
            <person name="Kazmierczak K.M."/>
            <person name="Andrzejewski T.M."/>
            <person name="Davidsen T.M."/>
            <person name="Wayne K.J."/>
            <person name="Tettelin H."/>
            <person name="Glass J.I."/>
            <person name="Rusch D."/>
            <person name="Podicherti R."/>
            <person name="Tsui H.-C.T."/>
            <person name="Winkler M.E."/>
        </authorList>
    </citation>
    <scope>NUCLEOTIDE SEQUENCE</scope>
</reference>
<sequence>VPRARSTNPALVIIGLSVRCRLGHPGVRHLRSGDPVAKLWIALAEFAADPLALAREDAVTVAIGDLDLVIAVALVQSPT</sequence>
<protein>
    <submittedName>
        <fullName evidence="1">Uncharacterized protein</fullName>
    </submittedName>
</protein>
<name>A0A381RH35_9ZZZZ</name>
<dbReference type="AlphaFoldDB" id="A0A381RH35"/>
<gene>
    <name evidence="1" type="ORF">METZ01_LOCUS43053</name>
</gene>